<dbReference type="Pfam" id="PF00294">
    <property type="entry name" value="PfkB"/>
    <property type="match status" value="1"/>
</dbReference>
<evidence type="ECO:0000256" key="3">
    <source>
        <dbReference type="ARBA" id="ARBA00022741"/>
    </source>
</evidence>
<dbReference type="InterPro" id="IPR011611">
    <property type="entry name" value="PfkB_dom"/>
</dbReference>
<proteinExistence type="inferred from homology"/>
<dbReference type="OrthoDB" id="9795789at2"/>
<gene>
    <name evidence="16" type="ORF">DN730_07735</name>
</gene>
<dbReference type="Gene3D" id="3.40.1190.20">
    <property type="match status" value="1"/>
</dbReference>
<evidence type="ECO:0000256" key="1">
    <source>
        <dbReference type="ARBA" id="ARBA00010688"/>
    </source>
</evidence>
<sequence length="309" mass="34540">MNESNNPVRIAFIGECMIQLQGPLFGSLKQSWGGDTYNTAVYLRRLLPEEFEVHYLTALGDDALSEHLKQAWHAQGLDVGKIRTIADKRPGLYQISTDASGERSFHYWRNDAAAKYLFDQRNVDEVADLLMSFDQVYVSGISLAILTQEGRSVLLSALERYADHAGKVVFDNNYRPALWASLEECRQAYRRILAVADIALITEDDDQLLWQYTQSDEIFAAYQCPEVVIKRGSEACLLRVNGQRMAVPTQAVDNVVDTTAAGDSFAAGYLFGRLTSESPEQSVRYGHTLAGRVIRFPGATIDESAMPHF</sequence>
<comment type="caution">
    <text evidence="16">The sequence shown here is derived from an EMBL/GenBank/DDBJ whole genome shotgun (WGS) entry which is preliminary data.</text>
</comment>
<protein>
    <recommendedName>
        <fullName evidence="12">2-dehydro-3-deoxygluconokinase</fullName>
        <ecNumber evidence="11">2.7.1.45</ecNumber>
    </recommendedName>
    <alternativeName>
        <fullName evidence="13">2-keto-3-deoxygluconokinase</fullName>
    </alternativeName>
    <alternativeName>
        <fullName evidence="14">3-deoxy-2-oxo-D-gluconate kinase</fullName>
    </alternativeName>
    <alternativeName>
        <fullName evidence="8">KDG kinase</fullName>
    </alternativeName>
</protein>
<dbReference type="CDD" id="cd01166">
    <property type="entry name" value="KdgK"/>
    <property type="match status" value="1"/>
</dbReference>
<dbReference type="RefSeq" id="WP_115467550.1">
    <property type="nucleotide sequence ID" value="NZ_QKRA01000003.1"/>
</dbReference>
<comment type="catalytic activity">
    <reaction evidence="9">
        <text>2-dehydro-3-deoxy-D-gluconate + ATP = 2-dehydro-3-deoxy-6-phospho-D-gluconate + ADP + H(+)</text>
        <dbReference type="Rhea" id="RHEA:14797"/>
        <dbReference type="ChEBI" id="CHEBI:15378"/>
        <dbReference type="ChEBI" id="CHEBI:30616"/>
        <dbReference type="ChEBI" id="CHEBI:57569"/>
        <dbReference type="ChEBI" id="CHEBI:57990"/>
        <dbReference type="ChEBI" id="CHEBI:456216"/>
        <dbReference type="EC" id="2.7.1.45"/>
    </reaction>
</comment>
<dbReference type="SUPFAM" id="SSF53613">
    <property type="entry name" value="Ribokinase-like"/>
    <property type="match status" value="1"/>
</dbReference>
<evidence type="ECO:0000313" key="17">
    <source>
        <dbReference type="Proteomes" id="UP000254326"/>
    </source>
</evidence>
<name>A0A370U932_9GAMM</name>
<keyword evidence="5" id="KW-0067">ATP-binding</keyword>
<evidence type="ECO:0000259" key="15">
    <source>
        <dbReference type="Pfam" id="PF00294"/>
    </source>
</evidence>
<comment type="pathway">
    <text evidence="7">Carbohydrate acid metabolism; 2-dehydro-3-deoxy-D-gluconate degradation; D-glyceraldehyde 3-phosphate and pyruvate from 2-dehydro-3-deoxy-D-gluconate: step 1/2.</text>
</comment>
<evidence type="ECO:0000256" key="14">
    <source>
        <dbReference type="ARBA" id="ARBA00080545"/>
    </source>
</evidence>
<keyword evidence="3" id="KW-0547">Nucleotide-binding</keyword>
<comment type="similarity">
    <text evidence="1">Belongs to the carbohydrate kinase PfkB family.</text>
</comment>
<keyword evidence="2" id="KW-0808">Transferase</keyword>
<dbReference type="InterPro" id="IPR029056">
    <property type="entry name" value="Ribokinase-like"/>
</dbReference>
<dbReference type="Proteomes" id="UP000254326">
    <property type="component" value="Unassembled WGS sequence"/>
</dbReference>
<dbReference type="PROSITE" id="PS00584">
    <property type="entry name" value="PFKB_KINASES_2"/>
    <property type="match status" value="1"/>
</dbReference>
<keyword evidence="6" id="KW-0119">Carbohydrate metabolism</keyword>
<evidence type="ECO:0000256" key="8">
    <source>
        <dbReference type="ARBA" id="ARBA00044254"/>
    </source>
</evidence>
<evidence type="ECO:0000256" key="6">
    <source>
        <dbReference type="ARBA" id="ARBA00023277"/>
    </source>
</evidence>
<evidence type="ECO:0000256" key="9">
    <source>
        <dbReference type="ARBA" id="ARBA00050729"/>
    </source>
</evidence>
<dbReference type="EMBL" id="QKRA01000003">
    <property type="protein sequence ID" value="RDL44287.1"/>
    <property type="molecule type" value="Genomic_DNA"/>
</dbReference>
<evidence type="ECO:0000256" key="2">
    <source>
        <dbReference type="ARBA" id="ARBA00022679"/>
    </source>
</evidence>
<keyword evidence="17" id="KW-1185">Reference proteome</keyword>
<dbReference type="EC" id="2.7.1.45" evidence="11"/>
<evidence type="ECO:0000256" key="12">
    <source>
        <dbReference type="ARBA" id="ARBA00067931"/>
    </source>
</evidence>
<evidence type="ECO:0000256" key="4">
    <source>
        <dbReference type="ARBA" id="ARBA00022777"/>
    </source>
</evidence>
<evidence type="ECO:0000256" key="13">
    <source>
        <dbReference type="ARBA" id="ARBA00075711"/>
    </source>
</evidence>
<dbReference type="InterPro" id="IPR002173">
    <property type="entry name" value="Carboh/pur_kinase_PfkB_CS"/>
</dbReference>
<dbReference type="GO" id="GO:0005524">
    <property type="term" value="F:ATP binding"/>
    <property type="evidence" value="ECO:0007669"/>
    <property type="project" value="UniProtKB-KW"/>
</dbReference>
<evidence type="ECO:0000256" key="10">
    <source>
        <dbReference type="ARBA" id="ARBA00054997"/>
    </source>
</evidence>
<evidence type="ECO:0000256" key="11">
    <source>
        <dbReference type="ARBA" id="ARBA00066369"/>
    </source>
</evidence>
<keyword evidence="4 16" id="KW-0418">Kinase</keyword>
<dbReference type="PANTHER" id="PTHR43320">
    <property type="entry name" value="SUGAR KINASE"/>
    <property type="match status" value="1"/>
</dbReference>
<dbReference type="GO" id="GO:0008673">
    <property type="term" value="F:2-dehydro-3-deoxygluconokinase activity"/>
    <property type="evidence" value="ECO:0007669"/>
    <property type="project" value="UniProtKB-EC"/>
</dbReference>
<dbReference type="AlphaFoldDB" id="A0A370U932"/>
<evidence type="ECO:0000313" key="16">
    <source>
        <dbReference type="EMBL" id="RDL44287.1"/>
    </source>
</evidence>
<feature type="domain" description="Carbohydrate kinase PfkB" evidence="15">
    <location>
        <begin position="10"/>
        <end position="302"/>
    </location>
</feature>
<comment type="function">
    <text evidence="10">Catalyzes the phosphorylation of 2-keto-3-deoxygluconate (KDG) to produce 2-keto-3-deoxy-6-phosphogluconate (KDPG).</text>
</comment>
<reference evidence="16 17" key="1">
    <citation type="submission" date="2018-06" db="EMBL/GenBank/DDBJ databases">
        <title>Marinomonas sp. YLB-05 draft genome sequence.</title>
        <authorList>
            <person name="Yu L."/>
            <person name="Tang X."/>
        </authorList>
    </citation>
    <scope>NUCLEOTIDE SEQUENCE [LARGE SCALE GENOMIC DNA]</scope>
    <source>
        <strain evidence="16 17">YLB-05</strain>
    </source>
</reference>
<dbReference type="FunFam" id="3.40.1190.20:FF:000011">
    <property type="entry name" value="2-dehydro-3-deoxygluconokinase, putative"/>
    <property type="match status" value="1"/>
</dbReference>
<organism evidence="16 17">
    <name type="scientific">Marinomonas piezotolerans</name>
    <dbReference type="NCBI Taxonomy" id="2213058"/>
    <lineage>
        <taxon>Bacteria</taxon>
        <taxon>Pseudomonadati</taxon>
        <taxon>Pseudomonadota</taxon>
        <taxon>Gammaproteobacteria</taxon>
        <taxon>Oceanospirillales</taxon>
        <taxon>Oceanospirillaceae</taxon>
        <taxon>Marinomonas</taxon>
    </lineage>
</organism>
<evidence type="ECO:0000256" key="7">
    <source>
        <dbReference type="ARBA" id="ARBA00043951"/>
    </source>
</evidence>
<evidence type="ECO:0000256" key="5">
    <source>
        <dbReference type="ARBA" id="ARBA00022840"/>
    </source>
</evidence>
<accession>A0A370U932</accession>
<dbReference type="InterPro" id="IPR052700">
    <property type="entry name" value="Carb_kinase_PfkB-like"/>
</dbReference>
<dbReference type="PANTHER" id="PTHR43320:SF2">
    <property type="entry name" value="2-DEHYDRO-3-DEOXYGLUCONOKINASE_2-DEHYDRO-3-DEOXYGALACTONOKINASE"/>
    <property type="match status" value="1"/>
</dbReference>